<dbReference type="InterPro" id="IPR033544">
    <property type="entry name" value="NR0B1/2"/>
</dbReference>
<dbReference type="GeneTree" id="ENSGT00390000015719"/>
<dbReference type="GO" id="GO:0007623">
    <property type="term" value="P:circadian rhythm"/>
    <property type="evidence" value="ECO:0007669"/>
    <property type="project" value="TreeGrafter"/>
</dbReference>
<evidence type="ECO:0000256" key="13">
    <source>
        <dbReference type="ARBA" id="ARBA00023242"/>
    </source>
</evidence>
<keyword evidence="6" id="KW-0479">Metal-binding</keyword>
<keyword evidence="12" id="KW-0675">Receptor</keyword>
<proteinExistence type="inferred from homology"/>
<dbReference type="PRINTS" id="PR00398">
    <property type="entry name" value="STRDHORMONER"/>
</dbReference>
<name>A0A8D3E6F6_SCOMX</name>
<evidence type="ECO:0000256" key="3">
    <source>
        <dbReference type="ARBA" id="ARBA00006647"/>
    </source>
</evidence>
<keyword evidence="10" id="KW-0238">DNA-binding</keyword>
<dbReference type="SMART" id="SM00430">
    <property type="entry name" value="HOLI"/>
    <property type="match status" value="1"/>
</dbReference>
<evidence type="ECO:0000256" key="5">
    <source>
        <dbReference type="ARBA" id="ARBA00022491"/>
    </source>
</evidence>
<evidence type="ECO:0000256" key="9">
    <source>
        <dbReference type="ARBA" id="ARBA00023015"/>
    </source>
</evidence>
<keyword evidence="8" id="KW-0862">Zinc</keyword>
<reference evidence="15" key="2">
    <citation type="submission" date="2025-08" db="UniProtKB">
        <authorList>
            <consortium name="Ensembl"/>
        </authorList>
    </citation>
    <scope>IDENTIFICATION</scope>
</reference>
<evidence type="ECO:0000313" key="16">
    <source>
        <dbReference type="Proteomes" id="UP000694558"/>
    </source>
</evidence>
<dbReference type="InterPro" id="IPR035500">
    <property type="entry name" value="NHR-like_dom_sf"/>
</dbReference>
<reference evidence="15" key="1">
    <citation type="submission" date="2023-05" db="EMBL/GenBank/DDBJ databases">
        <title>High-quality long-read genome of Scophthalmus maximus.</title>
        <authorList>
            <person name="Lien S."/>
            <person name="Martinez P."/>
        </authorList>
    </citation>
    <scope>NUCLEOTIDE SEQUENCE [LARGE SCALE GENOMIC DNA]</scope>
</reference>
<evidence type="ECO:0000256" key="2">
    <source>
        <dbReference type="ARBA" id="ARBA00004496"/>
    </source>
</evidence>
<dbReference type="GO" id="GO:0000122">
    <property type="term" value="P:negative regulation of transcription by RNA polymerase II"/>
    <property type="evidence" value="ECO:0007669"/>
    <property type="project" value="TreeGrafter"/>
</dbReference>
<evidence type="ECO:0000256" key="10">
    <source>
        <dbReference type="ARBA" id="ARBA00023125"/>
    </source>
</evidence>
<dbReference type="InterPro" id="IPR001723">
    <property type="entry name" value="Nuclear_hrmn_rcpt"/>
</dbReference>
<dbReference type="PROSITE" id="PS51843">
    <property type="entry name" value="NR_LBD"/>
    <property type="match status" value="1"/>
</dbReference>
<comment type="subcellular location">
    <subcellularLocation>
        <location evidence="2">Cytoplasm</location>
    </subcellularLocation>
    <subcellularLocation>
        <location evidence="1">Nucleus</location>
    </subcellularLocation>
</comment>
<evidence type="ECO:0000256" key="1">
    <source>
        <dbReference type="ARBA" id="ARBA00004123"/>
    </source>
</evidence>
<keyword evidence="7" id="KW-0863">Zinc-finger</keyword>
<evidence type="ECO:0000256" key="12">
    <source>
        <dbReference type="ARBA" id="ARBA00023170"/>
    </source>
</evidence>
<dbReference type="Proteomes" id="UP000694558">
    <property type="component" value="Chromosome 7"/>
</dbReference>
<dbReference type="Gene3D" id="1.10.565.10">
    <property type="entry name" value="Retinoid X Receptor"/>
    <property type="match status" value="1"/>
</dbReference>
<organism evidence="15 16">
    <name type="scientific">Scophthalmus maximus</name>
    <name type="common">Turbot</name>
    <name type="synonym">Psetta maxima</name>
    <dbReference type="NCBI Taxonomy" id="52904"/>
    <lineage>
        <taxon>Eukaryota</taxon>
        <taxon>Metazoa</taxon>
        <taxon>Chordata</taxon>
        <taxon>Craniata</taxon>
        <taxon>Vertebrata</taxon>
        <taxon>Euteleostomi</taxon>
        <taxon>Actinopterygii</taxon>
        <taxon>Neopterygii</taxon>
        <taxon>Teleostei</taxon>
        <taxon>Neoteleostei</taxon>
        <taxon>Acanthomorphata</taxon>
        <taxon>Carangaria</taxon>
        <taxon>Pleuronectiformes</taxon>
        <taxon>Pleuronectoidei</taxon>
        <taxon>Scophthalmidae</taxon>
        <taxon>Scophthalmus</taxon>
    </lineage>
</organism>
<dbReference type="GO" id="GO:0005737">
    <property type="term" value="C:cytoplasm"/>
    <property type="evidence" value="ECO:0007669"/>
    <property type="project" value="UniProtKB-SubCell"/>
</dbReference>
<keyword evidence="4" id="KW-0963">Cytoplasm</keyword>
<evidence type="ECO:0000256" key="6">
    <source>
        <dbReference type="ARBA" id="ARBA00022723"/>
    </source>
</evidence>
<dbReference type="InterPro" id="IPR000536">
    <property type="entry name" value="Nucl_hrmn_rcpt_lig-bd"/>
</dbReference>
<sequence>MFHADEMIANSACSGHKDQHPHTILYNILSRRDSDRLNGKRNSYFVVHNCLCKQRKVCLKDPKATCQVAAGVLVKSVCFMRSLPCFNQLPPGDQSSLLRHGWVPLFLLGLAQERTVFEVTDAPNSSILRRILLRPGLSEKEADQPTLAGVHRLRACLRQLRDLDLSPKEYAYLRGAVLFNPVVHGLSAPWCIEGLQQEAQRALQEVVGLLHPDDAGRFRHILLVASATQNVSHDLVAQLFFKPLIGNANIIHLLTDMLICPMRITENVLTFILE</sequence>
<accession>A0A8D3E6F6</accession>
<evidence type="ECO:0000259" key="14">
    <source>
        <dbReference type="PROSITE" id="PS51843"/>
    </source>
</evidence>
<dbReference type="GO" id="GO:0003714">
    <property type="term" value="F:transcription corepressor activity"/>
    <property type="evidence" value="ECO:0007669"/>
    <property type="project" value="TreeGrafter"/>
</dbReference>
<evidence type="ECO:0000256" key="11">
    <source>
        <dbReference type="ARBA" id="ARBA00023163"/>
    </source>
</evidence>
<dbReference type="SUPFAM" id="SSF48508">
    <property type="entry name" value="Nuclear receptor ligand-binding domain"/>
    <property type="match status" value="1"/>
</dbReference>
<evidence type="ECO:0000256" key="4">
    <source>
        <dbReference type="ARBA" id="ARBA00022490"/>
    </source>
</evidence>
<gene>
    <name evidence="15" type="primary">LOC118310723</name>
</gene>
<keyword evidence="9" id="KW-0805">Transcription regulation</keyword>
<dbReference type="PANTHER" id="PTHR24081:SF0">
    <property type="entry name" value="NUCLEAR RECEPTOR SUBFAMILY 0 GROUP B MEMBER 2"/>
    <property type="match status" value="1"/>
</dbReference>
<dbReference type="PANTHER" id="PTHR24081">
    <property type="entry name" value="NUCLEAR RECEPTOR SUBFAMILY 0 GROUP B"/>
    <property type="match status" value="1"/>
</dbReference>
<dbReference type="GO" id="GO:0005634">
    <property type="term" value="C:nucleus"/>
    <property type="evidence" value="ECO:0007669"/>
    <property type="project" value="UniProtKB-SubCell"/>
</dbReference>
<feature type="domain" description="NR LBD" evidence="14">
    <location>
        <begin position="32"/>
        <end position="261"/>
    </location>
</feature>
<dbReference type="GO" id="GO:0008270">
    <property type="term" value="F:zinc ion binding"/>
    <property type="evidence" value="ECO:0007669"/>
    <property type="project" value="UniProtKB-KW"/>
</dbReference>
<evidence type="ECO:0000256" key="8">
    <source>
        <dbReference type="ARBA" id="ARBA00022833"/>
    </source>
</evidence>
<keyword evidence="13" id="KW-0539">Nucleus</keyword>
<evidence type="ECO:0000313" key="15">
    <source>
        <dbReference type="Ensembl" id="ENSSMAP00000067365.1"/>
    </source>
</evidence>
<dbReference type="GO" id="GO:0003677">
    <property type="term" value="F:DNA binding"/>
    <property type="evidence" value="ECO:0007669"/>
    <property type="project" value="UniProtKB-KW"/>
</dbReference>
<dbReference type="AlphaFoldDB" id="A0A8D3E6F6"/>
<keyword evidence="5" id="KW-0678">Repressor</keyword>
<dbReference type="Pfam" id="PF00104">
    <property type="entry name" value="Hormone_recep"/>
    <property type="match status" value="1"/>
</dbReference>
<keyword evidence="11" id="KW-0804">Transcription</keyword>
<comment type="similarity">
    <text evidence="3">Belongs to the nuclear hormone receptor family. NR0 subfamily.</text>
</comment>
<protein>
    <submittedName>
        <fullName evidence="15">Nuclear receptor subfamily 0, group B, member 2b</fullName>
    </submittedName>
</protein>
<dbReference type="Ensembl" id="ENSSMAT00000072037.1">
    <property type="protein sequence ID" value="ENSSMAP00000067365.1"/>
    <property type="gene ID" value="ENSSMAG00000029372.1"/>
</dbReference>
<evidence type="ECO:0000256" key="7">
    <source>
        <dbReference type="ARBA" id="ARBA00022771"/>
    </source>
</evidence>